<organism evidence="4 5">
    <name type="scientific">Aquamicrobium aerolatum DSM 21857</name>
    <dbReference type="NCBI Taxonomy" id="1121003"/>
    <lineage>
        <taxon>Bacteria</taxon>
        <taxon>Pseudomonadati</taxon>
        <taxon>Pseudomonadota</taxon>
        <taxon>Alphaproteobacteria</taxon>
        <taxon>Hyphomicrobiales</taxon>
        <taxon>Phyllobacteriaceae</taxon>
        <taxon>Aerobium</taxon>
    </lineage>
</organism>
<dbReference type="EMBL" id="FORF01000001">
    <property type="protein sequence ID" value="SFI32368.1"/>
    <property type="molecule type" value="Genomic_DNA"/>
</dbReference>
<dbReference type="PROSITE" id="PS50885">
    <property type="entry name" value="HAMP"/>
    <property type="match status" value="1"/>
</dbReference>
<evidence type="ECO:0000259" key="3">
    <source>
        <dbReference type="PROSITE" id="PS50885"/>
    </source>
</evidence>
<evidence type="ECO:0000256" key="2">
    <source>
        <dbReference type="SAM" id="Phobius"/>
    </source>
</evidence>
<feature type="coiled-coil region" evidence="1">
    <location>
        <begin position="195"/>
        <end position="222"/>
    </location>
</feature>
<dbReference type="GO" id="GO:0016020">
    <property type="term" value="C:membrane"/>
    <property type="evidence" value="ECO:0007669"/>
    <property type="project" value="InterPro"/>
</dbReference>
<name>A0A1I3H9C7_9HYPH</name>
<keyword evidence="1" id="KW-0175">Coiled coil</keyword>
<evidence type="ECO:0000256" key="1">
    <source>
        <dbReference type="SAM" id="Coils"/>
    </source>
</evidence>
<dbReference type="AlphaFoldDB" id="A0A1I3H9C7"/>
<feature type="domain" description="HAMP" evidence="3">
    <location>
        <begin position="133"/>
        <end position="178"/>
    </location>
</feature>
<dbReference type="STRING" id="1121003.SAMN03080618_00066"/>
<evidence type="ECO:0000313" key="5">
    <source>
        <dbReference type="Proteomes" id="UP000242763"/>
    </source>
</evidence>
<dbReference type="RefSeq" id="WP_091517411.1">
    <property type="nucleotide sequence ID" value="NZ_FORF01000001.1"/>
</dbReference>
<gene>
    <name evidence="4" type="ORF">SAMN03080618_00066</name>
</gene>
<sequence length="308" mass="32392">MNQNEQHGTGRRMAPAAHPALAAGIATASASAIGLLAWSLVPEGEARAVLVVAPFLLAPFGVAAATWVASRRALHELLDPMTRNVERLFATETAIPVLPNALETAPLAAALERSRLAVADRSRTGKIHAAVARLLGAGISRLADGDYKVRITVDLPELYRPYQDDFNRAMENLEARLAASTLPDARLAAQAGDIAAAAEQLAKRAEKLAQRIEDDLATIEQTAPADPQEALKVACHTLNGARVAAQRNIDAAHSFAAMANHLSALAEGHEPPQVIEDEDFSGNEEQLAFPAPAAAAASIGIAALKMDV</sequence>
<feature type="transmembrane region" description="Helical" evidence="2">
    <location>
        <begin position="47"/>
        <end position="69"/>
    </location>
</feature>
<dbReference type="GO" id="GO:0007165">
    <property type="term" value="P:signal transduction"/>
    <property type="evidence" value="ECO:0007669"/>
    <property type="project" value="InterPro"/>
</dbReference>
<dbReference type="OrthoDB" id="9795828at2"/>
<dbReference type="InterPro" id="IPR003660">
    <property type="entry name" value="HAMP_dom"/>
</dbReference>
<dbReference type="Proteomes" id="UP000242763">
    <property type="component" value="Unassembled WGS sequence"/>
</dbReference>
<keyword evidence="5" id="KW-1185">Reference proteome</keyword>
<protein>
    <recommendedName>
        <fullName evidence="3">HAMP domain-containing protein</fullName>
    </recommendedName>
</protein>
<feature type="transmembrane region" description="Helical" evidence="2">
    <location>
        <begin position="20"/>
        <end position="41"/>
    </location>
</feature>
<keyword evidence="2" id="KW-0812">Transmembrane</keyword>
<keyword evidence="2" id="KW-1133">Transmembrane helix</keyword>
<evidence type="ECO:0000313" key="4">
    <source>
        <dbReference type="EMBL" id="SFI32368.1"/>
    </source>
</evidence>
<reference evidence="5" key="1">
    <citation type="submission" date="2016-10" db="EMBL/GenBank/DDBJ databases">
        <authorList>
            <person name="Varghese N."/>
            <person name="Submissions S."/>
        </authorList>
    </citation>
    <scope>NUCLEOTIDE SEQUENCE [LARGE SCALE GENOMIC DNA]</scope>
    <source>
        <strain evidence="5">DSM 21857</strain>
    </source>
</reference>
<proteinExistence type="predicted"/>
<accession>A0A1I3H9C7</accession>
<keyword evidence="2" id="KW-0472">Membrane</keyword>